<dbReference type="Pfam" id="PF00172">
    <property type="entry name" value="Zn_clus"/>
    <property type="match status" value="1"/>
</dbReference>
<dbReference type="RefSeq" id="XP_023461197.1">
    <property type="nucleotide sequence ID" value="XM_023615069.1"/>
</dbReference>
<feature type="compositionally biased region" description="Basic and acidic residues" evidence="8">
    <location>
        <begin position="136"/>
        <end position="159"/>
    </location>
</feature>
<dbReference type="GO" id="GO:0008270">
    <property type="term" value="F:zinc ion binding"/>
    <property type="evidence" value="ECO:0007669"/>
    <property type="project" value="InterPro"/>
</dbReference>
<dbReference type="GO" id="GO:0003677">
    <property type="term" value="F:DNA binding"/>
    <property type="evidence" value="ECO:0007669"/>
    <property type="project" value="UniProtKB-KW"/>
</dbReference>
<dbReference type="GO" id="GO:0006351">
    <property type="term" value="P:DNA-templated transcription"/>
    <property type="evidence" value="ECO:0007669"/>
    <property type="project" value="InterPro"/>
</dbReference>
<dbReference type="InterPro" id="IPR051615">
    <property type="entry name" value="Transcr_Regulatory_Elem"/>
</dbReference>
<dbReference type="Proteomes" id="UP000242254">
    <property type="component" value="Unassembled WGS sequence"/>
</dbReference>
<dbReference type="GO" id="GO:0000981">
    <property type="term" value="F:DNA-binding transcription factor activity, RNA polymerase II-specific"/>
    <property type="evidence" value="ECO:0007669"/>
    <property type="project" value="InterPro"/>
</dbReference>
<dbReference type="SMART" id="SM00066">
    <property type="entry name" value="GAL4"/>
    <property type="match status" value="1"/>
</dbReference>
<evidence type="ECO:0000256" key="1">
    <source>
        <dbReference type="ARBA" id="ARBA00004123"/>
    </source>
</evidence>
<organism evidence="10 11">
    <name type="scientific">Rhizopus microsporus ATCC 52813</name>
    <dbReference type="NCBI Taxonomy" id="1340429"/>
    <lineage>
        <taxon>Eukaryota</taxon>
        <taxon>Fungi</taxon>
        <taxon>Fungi incertae sedis</taxon>
        <taxon>Mucoromycota</taxon>
        <taxon>Mucoromycotina</taxon>
        <taxon>Mucoromycetes</taxon>
        <taxon>Mucorales</taxon>
        <taxon>Mucorineae</taxon>
        <taxon>Rhizopodaceae</taxon>
        <taxon>Rhizopus</taxon>
    </lineage>
</organism>
<evidence type="ECO:0000313" key="10">
    <source>
        <dbReference type="EMBL" id="PHZ07489.1"/>
    </source>
</evidence>
<evidence type="ECO:0000313" key="11">
    <source>
        <dbReference type="Proteomes" id="UP000242254"/>
    </source>
</evidence>
<feature type="region of interest" description="Disordered" evidence="8">
    <location>
        <begin position="134"/>
        <end position="164"/>
    </location>
</feature>
<keyword evidence="2" id="KW-0479">Metal-binding</keyword>
<dbReference type="InterPro" id="IPR007219">
    <property type="entry name" value="XnlR_reg_dom"/>
</dbReference>
<dbReference type="Gene3D" id="4.10.240.10">
    <property type="entry name" value="Zn(2)-C6 fungal-type DNA-binding domain"/>
    <property type="match status" value="1"/>
</dbReference>
<dbReference type="PANTHER" id="PTHR31313:SF78">
    <property type="entry name" value="TRANSCRIPTION FACTOR DOMAIN-CONTAINING PROTEIN"/>
    <property type="match status" value="1"/>
</dbReference>
<dbReference type="SUPFAM" id="SSF57701">
    <property type="entry name" value="Zn2/Cys6 DNA-binding domain"/>
    <property type="match status" value="1"/>
</dbReference>
<dbReference type="SMART" id="SM00906">
    <property type="entry name" value="Fungal_trans"/>
    <property type="match status" value="1"/>
</dbReference>
<protein>
    <recommendedName>
        <fullName evidence="9">Zn(2)-C6 fungal-type domain-containing protein</fullName>
    </recommendedName>
</protein>
<evidence type="ECO:0000256" key="2">
    <source>
        <dbReference type="ARBA" id="ARBA00022723"/>
    </source>
</evidence>
<dbReference type="CDD" id="cd12148">
    <property type="entry name" value="fungal_TF_MHR"/>
    <property type="match status" value="1"/>
</dbReference>
<dbReference type="AlphaFoldDB" id="A0A2G4SFD9"/>
<keyword evidence="5" id="KW-0238">DNA-binding</keyword>
<evidence type="ECO:0000259" key="9">
    <source>
        <dbReference type="PROSITE" id="PS50048"/>
    </source>
</evidence>
<keyword evidence="11" id="KW-1185">Reference proteome</keyword>
<dbReference type="PANTHER" id="PTHR31313">
    <property type="entry name" value="TY1 ENHANCER ACTIVATOR"/>
    <property type="match status" value="1"/>
</dbReference>
<name>A0A2G4SFD9_RHIZD</name>
<dbReference type="EMBL" id="KZ303875">
    <property type="protein sequence ID" value="PHZ07489.1"/>
    <property type="molecule type" value="Genomic_DNA"/>
</dbReference>
<dbReference type="GO" id="GO:0005634">
    <property type="term" value="C:nucleus"/>
    <property type="evidence" value="ECO:0007669"/>
    <property type="project" value="UniProtKB-SubCell"/>
</dbReference>
<evidence type="ECO:0000256" key="8">
    <source>
        <dbReference type="SAM" id="MobiDB-lite"/>
    </source>
</evidence>
<sequence>MATSPTAELQSRQRVSRACDLCRRKKVKCDGATPVCANCKSFGLECTFKDMTKKRGPPKGYIEAIENRLYKLENFLAELAKSGDIQSNHLLMELNSPLETPTGEQIRARPVRRVPKSERNKVFFWQQDKAGKRKRESLLSDSDTKDYQQQEQDLSSREESMDEGVGQLAMDENGQVRYLGKSSGYYLLQSSRTYQNGAFHFANYGKKRKRIPQLRPVDPLELPPKDLSEHLIILYFRYFYPFLPLFFRRQLFSAVEPGVTPLLLNSIYAVASRISPDVRVRSDPASPDTAGDIFFERAERLLDESYDKPSISTVQSLLLLASHQHGAMRSARAWLYSGMAFRMAQDLGLHRNCDHWNIPPEERERRKRVFWCCYIVDRLGSAMYGRATTFEEKDCDVPFPSVDDHNLLSSDGEPVRLLDNFINLIKICDILGHVLKCIYYVRSLQNTEAKQADSVLTTLNKRLHQWYDQLPSSLRIKNDKSGKAPSVAVCQLHLIYYTTVILLHRPFIPGPDQSVSVPSLLPCASICASAADSILSITTYMLEHNQLKYVWNFAVYYIFSAGIIYIKDANDSNSDKLMEARMKVNKCMQALDEIESTWVTASKRCQIIAELTGLQDPNLGNDDRENSISSWQPHELYSGRISSTTVKSEEFDDRKSLYTTNSADFVNLPNPYQPQRINSITMDPFAAPGIIPVDNNINNNKQYDTGSYWESSLDDWDQFQSSHHEAALVTSAPSVSHYQEKQHLIHTDQNVDVLSGVPLPWETAPSSAANNKTSGSFINYLQSNNENDRSSADGGPSNNSNNNTLKDLANAYYW</sequence>
<dbReference type="InterPro" id="IPR001138">
    <property type="entry name" value="Zn2Cys6_DnaBD"/>
</dbReference>
<feature type="region of interest" description="Disordered" evidence="8">
    <location>
        <begin position="765"/>
        <end position="806"/>
    </location>
</feature>
<evidence type="ECO:0000256" key="6">
    <source>
        <dbReference type="ARBA" id="ARBA00023163"/>
    </source>
</evidence>
<evidence type="ECO:0000256" key="7">
    <source>
        <dbReference type="ARBA" id="ARBA00023242"/>
    </source>
</evidence>
<feature type="compositionally biased region" description="Polar residues" evidence="8">
    <location>
        <begin position="796"/>
        <end position="805"/>
    </location>
</feature>
<keyword evidence="3" id="KW-0862">Zinc</keyword>
<keyword evidence="6" id="KW-0804">Transcription</keyword>
<evidence type="ECO:0000256" key="3">
    <source>
        <dbReference type="ARBA" id="ARBA00022833"/>
    </source>
</evidence>
<feature type="compositionally biased region" description="Polar residues" evidence="8">
    <location>
        <begin position="765"/>
        <end position="785"/>
    </location>
</feature>
<dbReference type="PROSITE" id="PS50048">
    <property type="entry name" value="ZN2_CY6_FUNGAL_2"/>
    <property type="match status" value="1"/>
</dbReference>
<dbReference type="STRING" id="1340429.A0A2G4SFD9"/>
<feature type="domain" description="Zn(2)-C6 fungal-type" evidence="9">
    <location>
        <begin position="18"/>
        <end position="48"/>
    </location>
</feature>
<keyword evidence="7" id="KW-0539">Nucleus</keyword>
<comment type="subcellular location">
    <subcellularLocation>
        <location evidence="1">Nucleus</location>
    </subcellularLocation>
</comment>
<evidence type="ECO:0000256" key="5">
    <source>
        <dbReference type="ARBA" id="ARBA00023125"/>
    </source>
</evidence>
<dbReference type="CDD" id="cd00067">
    <property type="entry name" value="GAL4"/>
    <property type="match status" value="1"/>
</dbReference>
<reference evidence="10 11" key="1">
    <citation type="journal article" date="2016" name="Proc. Natl. Acad. Sci. U.S.A.">
        <title>Lipid metabolic changes in an early divergent fungus govern the establishment of a mutualistic symbiosis with endobacteria.</title>
        <authorList>
            <person name="Lastovetsky O.A."/>
            <person name="Gaspar M.L."/>
            <person name="Mondo S.J."/>
            <person name="LaButti K.M."/>
            <person name="Sandor L."/>
            <person name="Grigoriev I.V."/>
            <person name="Henry S.A."/>
            <person name="Pawlowska T.E."/>
        </authorList>
    </citation>
    <scope>NUCLEOTIDE SEQUENCE [LARGE SCALE GENOMIC DNA]</scope>
    <source>
        <strain evidence="10 11">ATCC 52813</strain>
    </source>
</reference>
<gene>
    <name evidence="10" type="ORF">RHIMIDRAFT_316719</name>
</gene>
<proteinExistence type="predicted"/>
<dbReference type="InterPro" id="IPR036864">
    <property type="entry name" value="Zn2-C6_fun-type_DNA-bd_sf"/>
</dbReference>
<dbReference type="GeneID" id="35446058"/>
<dbReference type="PROSITE" id="PS00463">
    <property type="entry name" value="ZN2_CY6_FUNGAL_1"/>
    <property type="match status" value="1"/>
</dbReference>
<keyword evidence="4" id="KW-0805">Transcription regulation</keyword>
<dbReference type="Pfam" id="PF04082">
    <property type="entry name" value="Fungal_trans"/>
    <property type="match status" value="1"/>
</dbReference>
<evidence type="ECO:0000256" key="4">
    <source>
        <dbReference type="ARBA" id="ARBA00023015"/>
    </source>
</evidence>
<accession>A0A2G4SFD9</accession>